<comment type="similarity">
    <text evidence="1">Belongs to the 'phage' integrase family.</text>
</comment>
<dbReference type="InterPro" id="IPR010998">
    <property type="entry name" value="Integrase_recombinase_N"/>
</dbReference>
<proteinExistence type="inferred from homology"/>
<evidence type="ECO:0000313" key="5">
    <source>
        <dbReference type="EMBL" id="RNL50535.1"/>
    </source>
</evidence>
<comment type="caution">
    <text evidence="5">The sequence shown here is derived from an EMBL/GenBank/DDBJ whole genome shotgun (WGS) entry which is preliminary data.</text>
</comment>
<dbReference type="InterPro" id="IPR025269">
    <property type="entry name" value="SAM-like_dom"/>
</dbReference>
<accession>A0A3N0BPZ6</accession>
<dbReference type="Gene3D" id="1.10.150.130">
    <property type="match status" value="1"/>
</dbReference>
<dbReference type="InterPro" id="IPR013762">
    <property type="entry name" value="Integrase-like_cat_sf"/>
</dbReference>
<dbReference type="RefSeq" id="WP_123206962.1">
    <property type="nucleotide sequence ID" value="NZ_RBEE01000043.1"/>
</dbReference>
<evidence type="ECO:0000256" key="1">
    <source>
        <dbReference type="ARBA" id="ARBA00008857"/>
    </source>
</evidence>
<evidence type="ECO:0000313" key="6">
    <source>
        <dbReference type="Proteomes" id="UP000274046"/>
    </source>
</evidence>
<dbReference type="Pfam" id="PF17293">
    <property type="entry name" value="Arm-DNA-bind_5"/>
    <property type="match status" value="1"/>
</dbReference>
<dbReference type="PANTHER" id="PTHR30349:SF64">
    <property type="entry name" value="PROPHAGE INTEGRASE INTD-RELATED"/>
    <property type="match status" value="1"/>
</dbReference>
<protein>
    <submittedName>
        <fullName evidence="5">Site-specific integrase</fullName>
    </submittedName>
</protein>
<dbReference type="InterPro" id="IPR002104">
    <property type="entry name" value="Integrase_catalytic"/>
</dbReference>
<dbReference type="Pfam" id="PF13102">
    <property type="entry name" value="Phage_int_SAM_5"/>
    <property type="match status" value="1"/>
</dbReference>
<dbReference type="GO" id="GO:0003677">
    <property type="term" value="F:DNA binding"/>
    <property type="evidence" value="ECO:0007669"/>
    <property type="project" value="UniProtKB-KW"/>
</dbReference>
<dbReference type="OrthoDB" id="892893at2"/>
<dbReference type="Pfam" id="PF00589">
    <property type="entry name" value="Phage_integrase"/>
    <property type="match status" value="1"/>
</dbReference>
<dbReference type="PROSITE" id="PS51898">
    <property type="entry name" value="TYR_RECOMBINASE"/>
    <property type="match status" value="1"/>
</dbReference>
<keyword evidence="3" id="KW-0233">DNA recombination</keyword>
<evidence type="ECO:0000256" key="3">
    <source>
        <dbReference type="ARBA" id="ARBA00023172"/>
    </source>
</evidence>
<organism evidence="5 6">
    <name type="scientific">Pedobacter jejuensis</name>
    <dbReference type="NCBI Taxonomy" id="1268550"/>
    <lineage>
        <taxon>Bacteria</taxon>
        <taxon>Pseudomonadati</taxon>
        <taxon>Bacteroidota</taxon>
        <taxon>Sphingobacteriia</taxon>
        <taxon>Sphingobacteriales</taxon>
        <taxon>Sphingobacteriaceae</taxon>
        <taxon>Pedobacter</taxon>
    </lineage>
</organism>
<evidence type="ECO:0000256" key="2">
    <source>
        <dbReference type="ARBA" id="ARBA00023125"/>
    </source>
</evidence>
<dbReference type="InterPro" id="IPR011010">
    <property type="entry name" value="DNA_brk_join_enz"/>
</dbReference>
<dbReference type="SUPFAM" id="SSF56349">
    <property type="entry name" value="DNA breaking-rejoining enzymes"/>
    <property type="match status" value="1"/>
</dbReference>
<keyword evidence="6" id="KW-1185">Reference proteome</keyword>
<sequence>MNQNFSMLFYLKKQKKENENGLLPIYLRITVGGKRSEISIGREIEPEQWDNRRNKVRGTRQESRALNDYMNSIISKIRKIHTSMIDRDEEIDAETIRNHYLGKGTKSKMILEIFQEHNKKVAELIGNGYSKNTLKTYKSSIKHLAAYILAKYDKADYPLIKVDFGFITGYEHYLRVEKECVAISAQKYIVHLKKIVFFSLASGWIIANPFLHYKLKAKPSPRTFLTQAELDAMRTKRLHVQRHIQVRDIFVFSCYTGLAYIDVQKLKRSEIQFGDDGKEWIFTSRTKTETPSHIPILPEAKEILDRYKDHPICEIKGLALPVYSNQRMNSYLKEIADHCGITKTLTFHLARHTFATTVTLSNGVPIETVSKMLGHNGLKTTQHYAKVLDSKTGHDMSALAEKLSKSVKHKEPKKKKSEKVKILKLYQYK</sequence>
<name>A0A3N0BPZ6_9SPHI</name>
<evidence type="ECO:0000259" key="4">
    <source>
        <dbReference type="PROSITE" id="PS51898"/>
    </source>
</evidence>
<dbReference type="PANTHER" id="PTHR30349">
    <property type="entry name" value="PHAGE INTEGRASE-RELATED"/>
    <property type="match status" value="1"/>
</dbReference>
<dbReference type="EMBL" id="RBEE01000043">
    <property type="protein sequence ID" value="RNL50535.1"/>
    <property type="molecule type" value="Genomic_DNA"/>
</dbReference>
<dbReference type="AlphaFoldDB" id="A0A3N0BPZ6"/>
<dbReference type="Gene3D" id="1.10.443.10">
    <property type="entry name" value="Intergrase catalytic core"/>
    <property type="match status" value="1"/>
</dbReference>
<reference evidence="5 6" key="1">
    <citation type="submission" date="2018-10" db="EMBL/GenBank/DDBJ databases">
        <title>Genome sequencing of Pedobacter jejuensis TNB23.</title>
        <authorList>
            <person name="Cho Y.-J."/>
            <person name="Cho A."/>
            <person name="Kim O.-S."/>
        </authorList>
    </citation>
    <scope>NUCLEOTIDE SEQUENCE [LARGE SCALE GENOMIC DNA]</scope>
    <source>
        <strain evidence="5 6">TNB23</strain>
    </source>
</reference>
<dbReference type="Proteomes" id="UP000274046">
    <property type="component" value="Unassembled WGS sequence"/>
</dbReference>
<dbReference type="CDD" id="cd01185">
    <property type="entry name" value="INTN1_C_like"/>
    <property type="match status" value="1"/>
</dbReference>
<dbReference type="InterPro" id="IPR050090">
    <property type="entry name" value="Tyrosine_recombinase_XerCD"/>
</dbReference>
<feature type="domain" description="Tyr recombinase" evidence="4">
    <location>
        <begin position="220"/>
        <end position="398"/>
    </location>
</feature>
<dbReference type="GO" id="GO:0015074">
    <property type="term" value="P:DNA integration"/>
    <property type="evidence" value="ECO:0007669"/>
    <property type="project" value="InterPro"/>
</dbReference>
<dbReference type="GO" id="GO:0006310">
    <property type="term" value="P:DNA recombination"/>
    <property type="evidence" value="ECO:0007669"/>
    <property type="project" value="UniProtKB-KW"/>
</dbReference>
<gene>
    <name evidence="5" type="ORF">D7004_16650</name>
</gene>
<dbReference type="InterPro" id="IPR035386">
    <property type="entry name" value="Arm-DNA-bind_5"/>
</dbReference>
<keyword evidence="2" id="KW-0238">DNA-binding</keyword>